<sequence length="393" mass="43240">MTDVIELDDRLRRLADELNHALIEQVAAVRKLTMPAWRAAFEAVPRHLFAPRFTLPQNLGGQTLDGTDVAQREHWLRAVYQNEALLTDIDDRDIPTTSCSAPSVVATMLESSQASEGDTVLEIGTGTGWTAGLLAHRLGSDSIISVDISAQCVTDARDRLERLGLAPTLVVTDGYLGHPARAPYDRIIATASIRKLPPAWLDQTRPGGTILIDLRGDFAGSLALFTIGDDRSVHGQFLPETANFMPLRSTEQPFQQLPELSSRAVREPGEQRTTSLDPAALRTRSFAFLAQLALPGTVAGHVTIKNGEKRGPMYFCLTDPRSQAWARVTTDTTTDRQVIQGGNRRLWDELEAAHDLWKRLGQPRPDEFTITIAQDGDQIVDLPGADRSWSLPL</sequence>
<evidence type="ECO:0000256" key="10">
    <source>
        <dbReference type="ARBA" id="ARBA00031323"/>
    </source>
</evidence>
<dbReference type="InterPro" id="IPR000682">
    <property type="entry name" value="PCMT"/>
</dbReference>
<dbReference type="SUPFAM" id="SSF53335">
    <property type="entry name" value="S-adenosyl-L-methionine-dependent methyltransferases"/>
    <property type="match status" value="1"/>
</dbReference>
<dbReference type="PANTHER" id="PTHR11579">
    <property type="entry name" value="PROTEIN-L-ISOASPARTATE O-METHYLTRANSFERASE"/>
    <property type="match status" value="1"/>
</dbReference>
<comment type="subcellular location">
    <subcellularLocation>
        <location evidence="1">Cytoplasm</location>
    </subcellularLocation>
</comment>
<evidence type="ECO:0000256" key="4">
    <source>
        <dbReference type="ARBA" id="ARBA00013346"/>
    </source>
</evidence>
<evidence type="ECO:0000256" key="2">
    <source>
        <dbReference type="ARBA" id="ARBA00005369"/>
    </source>
</evidence>
<keyword evidence="5" id="KW-0963">Cytoplasm</keyword>
<evidence type="ECO:0000256" key="6">
    <source>
        <dbReference type="ARBA" id="ARBA00022603"/>
    </source>
</evidence>
<evidence type="ECO:0000313" key="13">
    <source>
        <dbReference type="Proteomes" id="UP000238362"/>
    </source>
</evidence>
<dbReference type="EC" id="2.1.1.77" evidence="3"/>
<evidence type="ECO:0000256" key="7">
    <source>
        <dbReference type="ARBA" id="ARBA00022679"/>
    </source>
</evidence>
<name>A0A2T0LN90_9PSEU</name>
<evidence type="ECO:0000256" key="8">
    <source>
        <dbReference type="ARBA" id="ARBA00022691"/>
    </source>
</evidence>
<dbReference type="Pfam" id="PF01135">
    <property type="entry name" value="PCMT"/>
    <property type="match status" value="1"/>
</dbReference>
<dbReference type="EMBL" id="PVNH01000011">
    <property type="protein sequence ID" value="PRX44655.1"/>
    <property type="molecule type" value="Genomic_DNA"/>
</dbReference>
<keyword evidence="13" id="KW-1185">Reference proteome</keyword>
<dbReference type="GO" id="GO:0004719">
    <property type="term" value="F:protein-L-isoaspartate (D-aspartate) O-methyltransferase activity"/>
    <property type="evidence" value="ECO:0007669"/>
    <property type="project" value="UniProtKB-EC"/>
</dbReference>
<comment type="similarity">
    <text evidence="2">Belongs to the methyltransferase superfamily. L-isoaspartyl/D-aspartyl protein methyltransferase family.</text>
</comment>
<evidence type="ECO:0000313" key="12">
    <source>
        <dbReference type="EMBL" id="PRX44655.1"/>
    </source>
</evidence>
<dbReference type="InterPro" id="IPR029063">
    <property type="entry name" value="SAM-dependent_MTases_sf"/>
</dbReference>
<proteinExistence type="inferred from homology"/>
<organism evidence="12 13">
    <name type="scientific">Prauserella shujinwangii</name>
    <dbReference type="NCBI Taxonomy" id="1453103"/>
    <lineage>
        <taxon>Bacteria</taxon>
        <taxon>Bacillati</taxon>
        <taxon>Actinomycetota</taxon>
        <taxon>Actinomycetes</taxon>
        <taxon>Pseudonocardiales</taxon>
        <taxon>Pseudonocardiaceae</taxon>
        <taxon>Prauserella</taxon>
    </lineage>
</organism>
<keyword evidence="8" id="KW-0949">S-adenosyl-L-methionine</keyword>
<dbReference type="AlphaFoldDB" id="A0A2T0LN90"/>
<gene>
    <name evidence="12" type="ORF">B0I33_111168</name>
</gene>
<protein>
    <recommendedName>
        <fullName evidence="4">Protein-L-isoaspartate O-methyltransferase</fullName>
        <ecNumber evidence="3">2.1.1.77</ecNumber>
    </recommendedName>
    <alternativeName>
        <fullName evidence="11">L-isoaspartyl protein carboxyl methyltransferase</fullName>
    </alternativeName>
    <alternativeName>
        <fullName evidence="9">Protein L-isoaspartyl methyltransferase</fullName>
    </alternativeName>
    <alternativeName>
        <fullName evidence="10">Protein-beta-aspartate methyltransferase</fullName>
    </alternativeName>
</protein>
<dbReference type="CDD" id="cd02440">
    <property type="entry name" value="AdoMet_MTases"/>
    <property type="match status" value="1"/>
</dbReference>
<evidence type="ECO:0000256" key="3">
    <source>
        <dbReference type="ARBA" id="ARBA00011890"/>
    </source>
</evidence>
<dbReference type="RefSeq" id="WP_245901036.1">
    <property type="nucleotide sequence ID" value="NZ_PVNH01000011.1"/>
</dbReference>
<evidence type="ECO:0000256" key="11">
    <source>
        <dbReference type="ARBA" id="ARBA00031350"/>
    </source>
</evidence>
<keyword evidence="7 12" id="KW-0808">Transferase</keyword>
<dbReference type="Proteomes" id="UP000238362">
    <property type="component" value="Unassembled WGS sequence"/>
</dbReference>
<reference evidence="12 13" key="1">
    <citation type="submission" date="2018-03" db="EMBL/GenBank/DDBJ databases">
        <title>Genomic Encyclopedia of Type Strains, Phase III (KMG-III): the genomes of soil and plant-associated and newly described type strains.</title>
        <authorList>
            <person name="Whitman W."/>
        </authorList>
    </citation>
    <scope>NUCLEOTIDE SEQUENCE [LARGE SCALE GENOMIC DNA]</scope>
    <source>
        <strain evidence="12 13">CGMCC 4.7125</strain>
    </source>
</reference>
<dbReference type="GO" id="GO:0032259">
    <property type="term" value="P:methylation"/>
    <property type="evidence" value="ECO:0007669"/>
    <property type="project" value="UniProtKB-KW"/>
</dbReference>
<dbReference type="Gene3D" id="3.40.50.150">
    <property type="entry name" value="Vaccinia Virus protein VP39"/>
    <property type="match status" value="1"/>
</dbReference>
<keyword evidence="6 12" id="KW-0489">Methyltransferase</keyword>
<dbReference type="PANTHER" id="PTHR11579:SF0">
    <property type="entry name" value="PROTEIN-L-ISOASPARTATE(D-ASPARTATE) O-METHYLTRANSFERASE"/>
    <property type="match status" value="1"/>
</dbReference>
<evidence type="ECO:0000256" key="1">
    <source>
        <dbReference type="ARBA" id="ARBA00004496"/>
    </source>
</evidence>
<evidence type="ECO:0000256" key="5">
    <source>
        <dbReference type="ARBA" id="ARBA00022490"/>
    </source>
</evidence>
<comment type="caution">
    <text evidence="12">The sequence shown here is derived from an EMBL/GenBank/DDBJ whole genome shotgun (WGS) entry which is preliminary data.</text>
</comment>
<accession>A0A2T0LN90</accession>
<evidence type="ECO:0000256" key="9">
    <source>
        <dbReference type="ARBA" id="ARBA00030757"/>
    </source>
</evidence>
<dbReference type="GO" id="GO:0005737">
    <property type="term" value="C:cytoplasm"/>
    <property type="evidence" value="ECO:0007669"/>
    <property type="project" value="UniProtKB-SubCell"/>
</dbReference>